<organism evidence="2 3">
    <name type="scientific">Mauremys mutica</name>
    <name type="common">yellowpond turtle</name>
    <dbReference type="NCBI Taxonomy" id="74926"/>
    <lineage>
        <taxon>Eukaryota</taxon>
        <taxon>Metazoa</taxon>
        <taxon>Chordata</taxon>
        <taxon>Craniata</taxon>
        <taxon>Vertebrata</taxon>
        <taxon>Euteleostomi</taxon>
        <taxon>Archelosauria</taxon>
        <taxon>Testudinata</taxon>
        <taxon>Testudines</taxon>
        <taxon>Cryptodira</taxon>
        <taxon>Durocryptodira</taxon>
        <taxon>Testudinoidea</taxon>
        <taxon>Geoemydidae</taxon>
        <taxon>Geoemydinae</taxon>
        <taxon>Mauremys</taxon>
    </lineage>
</organism>
<accession>A0A9D3XYB6</accession>
<evidence type="ECO:0000313" key="3">
    <source>
        <dbReference type="Proteomes" id="UP000827986"/>
    </source>
</evidence>
<gene>
    <name evidence="2" type="ORF">KIL84_020169</name>
</gene>
<evidence type="ECO:0000313" key="2">
    <source>
        <dbReference type="EMBL" id="KAH1187420.1"/>
    </source>
</evidence>
<sequence length="99" mass="10939">MLSAHLAEDTCNRQGPSMHSPMPKNGTAGDPHLSFPQLGINKLSCTDQINKKPKQTSQNKYIFFNGAPRKEHLEITVHRSLPQDLGSELPEQSLCAWSG</sequence>
<reference evidence="2" key="1">
    <citation type="submission" date="2021-09" db="EMBL/GenBank/DDBJ databases">
        <title>The genome of Mauremys mutica provides insights into the evolution of semi-aquatic lifestyle.</title>
        <authorList>
            <person name="Gong S."/>
            <person name="Gao Y."/>
        </authorList>
    </citation>
    <scope>NUCLEOTIDE SEQUENCE</scope>
    <source>
        <strain evidence="2">MM-2020</strain>
        <tissue evidence="2">Muscle</tissue>
    </source>
</reference>
<feature type="region of interest" description="Disordered" evidence="1">
    <location>
        <begin position="1"/>
        <end position="34"/>
    </location>
</feature>
<proteinExistence type="predicted"/>
<comment type="caution">
    <text evidence="2">The sequence shown here is derived from an EMBL/GenBank/DDBJ whole genome shotgun (WGS) entry which is preliminary data.</text>
</comment>
<dbReference type="AlphaFoldDB" id="A0A9D3XYB6"/>
<keyword evidence="3" id="KW-1185">Reference proteome</keyword>
<protein>
    <submittedName>
        <fullName evidence="2">Uncharacterized protein</fullName>
    </submittedName>
</protein>
<evidence type="ECO:0000256" key="1">
    <source>
        <dbReference type="SAM" id="MobiDB-lite"/>
    </source>
</evidence>
<dbReference type="Proteomes" id="UP000827986">
    <property type="component" value="Unassembled WGS sequence"/>
</dbReference>
<name>A0A9D3XYB6_9SAUR</name>
<dbReference type="EMBL" id="JAHDVG010000463">
    <property type="protein sequence ID" value="KAH1187420.1"/>
    <property type="molecule type" value="Genomic_DNA"/>
</dbReference>
<feature type="compositionally biased region" description="Basic and acidic residues" evidence="1">
    <location>
        <begin position="1"/>
        <end position="11"/>
    </location>
</feature>